<evidence type="ECO:0000259" key="5">
    <source>
        <dbReference type="PROSITE" id="PS50931"/>
    </source>
</evidence>
<gene>
    <name evidence="6" type="ORF">EK403_02175</name>
</gene>
<keyword evidence="3" id="KW-0238">DNA-binding</keyword>
<dbReference type="Pfam" id="PF03466">
    <property type="entry name" value="LysR_substrate"/>
    <property type="match status" value="1"/>
</dbReference>
<evidence type="ECO:0000256" key="4">
    <source>
        <dbReference type="ARBA" id="ARBA00023163"/>
    </source>
</evidence>
<dbReference type="SUPFAM" id="SSF46785">
    <property type="entry name" value="Winged helix' DNA-binding domain"/>
    <property type="match status" value="1"/>
</dbReference>
<keyword evidence="2" id="KW-0805">Transcription regulation</keyword>
<dbReference type="RefSeq" id="WP_128775845.1">
    <property type="nucleotide sequence ID" value="NZ_RYFI01000001.1"/>
</dbReference>
<dbReference type="InterPro" id="IPR050176">
    <property type="entry name" value="LTTR"/>
</dbReference>
<organism evidence="6 7">
    <name type="scientific">Hansschlegelia zhihuaiae</name>
    <dbReference type="NCBI Taxonomy" id="405005"/>
    <lineage>
        <taxon>Bacteria</taxon>
        <taxon>Pseudomonadati</taxon>
        <taxon>Pseudomonadota</taxon>
        <taxon>Alphaproteobacteria</taxon>
        <taxon>Hyphomicrobiales</taxon>
        <taxon>Methylopilaceae</taxon>
        <taxon>Hansschlegelia</taxon>
    </lineage>
</organism>
<dbReference type="AlphaFoldDB" id="A0A4Q0MR91"/>
<feature type="domain" description="HTH lysR-type" evidence="5">
    <location>
        <begin position="2"/>
        <end position="59"/>
    </location>
</feature>
<dbReference type="SUPFAM" id="SSF53850">
    <property type="entry name" value="Periplasmic binding protein-like II"/>
    <property type="match status" value="1"/>
</dbReference>
<protein>
    <submittedName>
        <fullName evidence="6">LysR family transcriptional regulator</fullName>
    </submittedName>
</protein>
<dbReference type="GO" id="GO:0003677">
    <property type="term" value="F:DNA binding"/>
    <property type="evidence" value="ECO:0007669"/>
    <property type="project" value="UniProtKB-KW"/>
</dbReference>
<dbReference type="InterPro" id="IPR005119">
    <property type="entry name" value="LysR_subst-bd"/>
</dbReference>
<dbReference type="PANTHER" id="PTHR30579:SF7">
    <property type="entry name" value="HTH-TYPE TRANSCRIPTIONAL REGULATOR LRHA-RELATED"/>
    <property type="match status" value="1"/>
</dbReference>
<evidence type="ECO:0000256" key="1">
    <source>
        <dbReference type="ARBA" id="ARBA00009437"/>
    </source>
</evidence>
<dbReference type="PRINTS" id="PR00039">
    <property type="entry name" value="HTHLYSR"/>
</dbReference>
<reference evidence="6 7" key="1">
    <citation type="submission" date="2018-12" db="EMBL/GenBank/DDBJ databases">
        <title>bacterium Hansschlegelia zhihuaiae S113.</title>
        <authorList>
            <person name="He J."/>
        </authorList>
    </citation>
    <scope>NUCLEOTIDE SEQUENCE [LARGE SCALE GENOMIC DNA]</scope>
    <source>
        <strain evidence="6 7">S 113</strain>
    </source>
</reference>
<dbReference type="PROSITE" id="PS50931">
    <property type="entry name" value="HTH_LYSR"/>
    <property type="match status" value="1"/>
</dbReference>
<dbReference type="Gene3D" id="1.10.10.10">
    <property type="entry name" value="Winged helix-like DNA-binding domain superfamily/Winged helix DNA-binding domain"/>
    <property type="match status" value="1"/>
</dbReference>
<evidence type="ECO:0000256" key="3">
    <source>
        <dbReference type="ARBA" id="ARBA00023125"/>
    </source>
</evidence>
<sequence>MLDLESVRLFVLTAEFESLTRAAEAANTVQPVVSQRLKSLERQLGRRLLDRSPRFVRPTAEGAVFLEKARSLLAAHDAALSLGGAPKVHFAIGASDHAVGAPLARLLGPIRGALPPHATIEVRMGLSHAIRAAFDAGALDAAVVRREAGGEEGELLGIDPLGWRGAAGLELAPDAPVGLATLGAPCGVRAAAIRALEQAGRPWRESFVAGSCSSLLAGAALGLGIAPMGEAGSDGAPDIGPALGLPPLPPSPVALLARARSPETGAAIRALAAGVRSLLR</sequence>
<proteinExistence type="inferred from homology"/>
<name>A0A4Q0MR91_9HYPH</name>
<dbReference type="FunFam" id="1.10.10.10:FF:000001">
    <property type="entry name" value="LysR family transcriptional regulator"/>
    <property type="match status" value="1"/>
</dbReference>
<dbReference type="EMBL" id="RYFI01000001">
    <property type="protein sequence ID" value="RXF75666.1"/>
    <property type="molecule type" value="Genomic_DNA"/>
</dbReference>
<accession>A0A4Q0MR91</accession>
<dbReference type="Pfam" id="PF00126">
    <property type="entry name" value="HTH_1"/>
    <property type="match status" value="1"/>
</dbReference>
<evidence type="ECO:0000256" key="2">
    <source>
        <dbReference type="ARBA" id="ARBA00023015"/>
    </source>
</evidence>
<dbReference type="GO" id="GO:0003700">
    <property type="term" value="F:DNA-binding transcription factor activity"/>
    <property type="evidence" value="ECO:0007669"/>
    <property type="project" value="InterPro"/>
</dbReference>
<comment type="caution">
    <text evidence="6">The sequence shown here is derived from an EMBL/GenBank/DDBJ whole genome shotgun (WGS) entry which is preliminary data.</text>
</comment>
<dbReference type="OrthoDB" id="8442847at2"/>
<evidence type="ECO:0000313" key="6">
    <source>
        <dbReference type="EMBL" id="RXF75666.1"/>
    </source>
</evidence>
<dbReference type="PANTHER" id="PTHR30579">
    <property type="entry name" value="TRANSCRIPTIONAL REGULATOR"/>
    <property type="match status" value="1"/>
</dbReference>
<dbReference type="Proteomes" id="UP000289708">
    <property type="component" value="Unassembled WGS sequence"/>
</dbReference>
<keyword evidence="4" id="KW-0804">Transcription</keyword>
<comment type="similarity">
    <text evidence="1">Belongs to the LysR transcriptional regulatory family.</text>
</comment>
<dbReference type="InterPro" id="IPR036388">
    <property type="entry name" value="WH-like_DNA-bd_sf"/>
</dbReference>
<dbReference type="InterPro" id="IPR036390">
    <property type="entry name" value="WH_DNA-bd_sf"/>
</dbReference>
<keyword evidence="7" id="KW-1185">Reference proteome</keyword>
<evidence type="ECO:0000313" key="7">
    <source>
        <dbReference type="Proteomes" id="UP000289708"/>
    </source>
</evidence>
<dbReference type="InterPro" id="IPR000847">
    <property type="entry name" value="LysR_HTH_N"/>
</dbReference>
<dbReference type="Gene3D" id="3.40.190.10">
    <property type="entry name" value="Periplasmic binding protein-like II"/>
    <property type="match status" value="2"/>
</dbReference>